<comment type="catalytic activity">
    <reaction evidence="20">
        <text>hexadecanoyl-CoA + H2O = hexadecanoate + CoA + H(+)</text>
        <dbReference type="Rhea" id="RHEA:16645"/>
        <dbReference type="ChEBI" id="CHEBI:7896"/>
        <dbReference type="ChEBI" id="CHEBI:15377"/>
        <dbReference type="ChEBI" id="CHEBI:15378"/>
        <dbReference type="ChEBI" id="CHEBI:57287"/>
        <dbReference type="ChEBI" id="CHEBI:57379"/>
        <dbReference type="EC" id="3.1.2.2"/>
    </reaction>
    <physiologicalReaction direction="left-to-right" evidence="20">
        <dbReference type="Rhea" id="RHEA:16646"/>
    </physiologicalReaction>
</comment>
<dbReference type="Proteomes" id="UP000019491">
    <property type="component" value="Unassembled WGS sequence"/>
</dbReference>
<dbReference type="PANTHER" id="PTHR12418">
    <property type="entry name" value="ACYL-COENZYME A THIOESTERASE THEM4"/>
    <property type="match status" value="1"/>
</dbReference>
<dbReference type="SUPFAM" id="SSF54637">
    <property type="entry name" value="Thioesterase/thiol ester dehydrase-isomerase"/>
    <property type="match status" value="1"/>
</dbReference>
<comment type="catalytic activity">
    <reaction evidence="13">
        <text>(5Z,8Z,11Z,14Z)-eicosatetraenoyl-CoA + H2O = (5Z,8Z,11Z,14Z)-eicosatetraenoate + CoA + H(+)</text>
        <dbReference type="Rhea" id="RHEA:40151"/>
        <dbReference type="ChEBI" id="CHEBI:15377"/>
        <dbReference type="ChEBI" id="CHEBI:15378"/>
        <dbReference type="ChEBI" id="CHEBI:32395"/>
        <dbReference type="ChEBI" id="CHEBI:57287"/>
        <dbReference type="ChEBI" id="CHEBI:57368"/>
    </reaction>
    <physiologicalReaction direction="left-to-right" evidence="13">
        <dbReference type="Rhea" id="RHEA:40152"/>
    </physiologicalReaction>
</comment>
<name>X0PZ48_RHOWR</name>
<evidence type="ECO:0000256" key="6">
    <source>
        <dbReference type="ARBA" id="ARBA00022703"/>
    </source>
</evidence>
<proteinExistence type="inferred from homology"/>
<comment type="catalytic activity">
    <reaction evidence="22">
        <text>dodecanoyl-CoA + H2O = dodecanoate + CoA + H(+)</text>
        <dbReference type="Rhea" id="RHEA:30135"/>
        <dbReference type="ChEBI" id="CHEBI:15377"/>
        <dbReference type="ChEBI" id="CHEBI:15378"/>
        <dbReference type="ChEBI" id="CHEBI:18262"/>
        <dbReference type="ChEBI" id="CHEBI:57287"/>
        <dbReference type="ChEBI" id="CHEBI:57375"/>
    </reaction>
    <physiologicalReaction direction="left-to-right" evidence="22">
        <dbReference type="Rhea" id="RHEA:30136"/>
    </physiologicalReaction>
</comment>
<evidence type="ECO:0000256" key="13">
    <source>
        <dbReference type="ARBA" id="ARBA00035852"/>
    </source>
</evidence>
<accession>X0PZ48</accession>
<evidence type="ECO:0000256" key="12">
    <source>
        <dbReference type="ARBA" id="ARBA00023273"/>
    </source>
</evidence>
<dbReference type="EC" id="3.1.2.2" evidence="16"/>
<evidence type="ECO:0000256" key="18">
    <source>
        <dbReference type="ARBA" id="ARBA00043210"/>
    </source>
</evidence>
<keyword evidence="6" id="KW-0053">Apoptosis</keyword>
<evidence type="ECO:0000259" key="24">
    <source>
        <dbReference type="Pfam" id="PF03061"/>
    </source>
</evidence>
<dbReference type="GO" id="GO:0016020">
    <property type="term" value="C:membrane"/>
    <property type="evidence" value="ECO:0007669"/>
    <property type="project" value="UniProtKB-SubCell"/>
</dbReference>
<reference evidence="25 26" key="1">
    <citation type="submission" date="2014-02" db="EMBL/GenBank/DDBJ databases">
        <title>Whole genome shotgun sequence of Rhodococcus wratislaviensis NBRC 100605.</title>
        <authorList>
            <person name="Hosoyama A."/>
            <person name="Tsuchikane K."/>
            <person name="Yoshida I."/>
            <person name="Ohji S."/>
            <person name="Ichikawa N."/>
            <person name="Yamazoe A."/>
            <person name="Fujita N."/>
        </authorList>
    </citation>
    <scope>NUCLEOTIDE SEQUENCE [LARGE SCALE GENOMIC DNA]</scope>
    <source>
        <strain evidence="25 26">NBRC 100605</strain>
    </source>
</reference>
<dbReference type="EMBL" id="BAWF01000005">
    <property type="protein sequence ID" value="GAF43016.1"/>
    <property type="molecule type" value="Genomic_DNA"/>
</dbReference>
<organism evidence="25 26">
    <name type="scientific">Rhodococcus wratislaviensis NBRC 100605</name>
    <dbReference type="NCBI Taxonomy" id="1219028"/>
    <lineage>
        <taxon>Bacteria</taxon>
        <taxon>Bacillati</taxon>
        <taxon>Actinomycetota</taxon>
        <taxon>Actinomycetes</taxon>
        <taxon>Mycobacteriales</taxon>
        <taxon>Nocardiaceae</taxon>
        <taxon>Rhodococcus</taxon>
    </lineage>
</organism>
<dbReference type="PANTHER" id="PTHR12418:SF19">
    <property type="entry name" value="ACYL-COENZYME A THIOESTERASE THEM4"/>
    <property type="match status" value="1"/>
</dbReference>
<evidence type="ECO:0000256" key="8">
    <source>
        <dbReference type="ARBA" id="ARBA00022832"/>
    </source>
</evidence>
<evidence type="ECO:0000256" key="23">
    <source>
        <dbReference type="ARBA" id="ARBA00048180"/>
    </source>
</evidence>
<dbReference type="InterPro" id="IPR029069">
    <property type="entry name" value="HotDog_dom_sf"/>
</dbReference>
<keyword evidence="5" id="KW-0963">Cytoplasm</keyword>
<evidence type="ECO:0000256" key="5">
    <source>
        <dbReference type="ARBA" id="ARBA00022490"/>
    </source>
</evidence>
<dbReference type="InterPro" id="IPR052365">
    <property type="entry name" value="THEM4/THEM5_acyl-CoA_thioest"/>
</dbReference>
<comment type="catalytic activity">
    <reaction evidence="21">
        <text>decanoyl-CoA + H2O = decanoate + CoA + H(+)</text>
        <dbReference type="Rhea" id="RHEA:40059"/>
        <dbReference type="ChEBI" id="CHEBI:15377"/>
        <dbReference type="ChEBI" id="CHEBI:15378"/>
        <dbReference type="ChEBI" id="CHEBI:27689"/>
        <dbReference type="ChEBI" id="CHEBI:57287"/>
        <dbReference type="ChEBI" id="CHEBI:61430"/>
    </reaction>
    <physiologicalReaction direction="left-to-right" evidence="21">
        <dbReference type="Rhea" id="RHEA:40060"/>
    </physiologicalReaction>
</comment>
<keyword evidence="8" id="KW-0276">Fatty acid metabolism</keyword>
<evidence type="ECO:0000256" key="20">
    <source>
        <dbReference type="ARBA" id="ARBA00047734"/>
    </source>
</evidence>
<evidence type="ECO:0000256" key="1">
    <source>
        <dbReference type="ARBA" id="ARBA00004170"/>
    </source>
</evidence>
<evidence type="ECO:0000256" key="19">
    <source>
        <dbReference type="ARBA" id="ARBA00047588"/>
    </source>
</evidence>
<keyword evidence="26" id="KW-1185">Reference proteome</keyword>
<feature type="domain" description="Thioesterase" evidence="24">
    <location>
        <begin position="122"/>
        <end position="185"/>
    </location>
</feature>
<evidence type="ECO:0000256" key="2">
    <source>
        <dbReference type="ARBA" id="ARBA00004496"/>
    </source>
</evidence>
<comment type="catalytic activity">
    <reaction evidence="23">
        <text>tetradecanoyl-CoA + H2O = tetradecanoate + CoA + H(+)</text>
        <dbReference type="Rhea" id="RHEA:40119"/>
        <dbReference type="ChEBI" id="CHEBI:15377"/>
        <dbReference type="ChEBI" id="CHEBI:15378"/>
        <dbReference type="ChEBI" id="CHEBI:30807"/>
        <dbReference type="ChEBI" id="CHEBI:57287"/>
        <dbReference type="ChEBI" id="CHEBI:57385"/>
    </reaction>
    <physiologicalReaction direction="left-to-right" evidence="23">
        <dbReference type="Rhea" id="RHEA:40120"/>
    </physiologicalReaction>
</comment>
<protein>
    <recommendedName>
        <fullName evidence="17">Acyl-coenzyme A thioesterase THEM4</fullName>
        <ecNumber evidence="16">3.1.2.2</ecNumber>
    </recommendedName>
    <alternativeName>
        <fullName evidence="18">Thioesterase superfamily member 4</fullName>
    </alternativeName>
</protein>
<evidence type="ECO:0000256" key="11">
    <source>
        <dbReference type="ARBA" id="ARBA00023136"/>
    </source>
</evidence>
<comment type="catalytic activity">
    <reaction evidence="19">
        <text>octanoyl-CoA + H2O = octanoate + CoA + H(+)</text>
        <dbReference type="Rhea" id="RHEA:30143"/>
        <dbReference type="ChEBI" id="CHEBI:15377"/>
        <dbReference type="ChEBI" id="CHEBI:15378"/>
        <dbReference type="ChEBI" id="CHEBI:25646"/>
        <dbReference type="ChEBI" id="CHEBI:57287"/>
        <dbReference type="ChEBI" id="CHEBI:57386"/>
    </reaction>
    <physiologicalReaction direction="left-to-right" evidence="19">
        <dbReference type="Rhea" id="RHEA:30144"/>
    </physiologicalReaction>
</comment>
<dbReference type="Gene3D" id="3.10.129.10">
    <property type="entry name" value="Hotdog Thioesterase"/>
    <property type="match status" value="1"/>
</dbReference>
<evidence type="ECO:0000256" key="4">
    <source>
        <dbReference type="ARBA" id="ARBA00022475"/>
    </source>
</evidence>
<comment type="catalytic activity">
    <reaction evidence="14">
        <text>(9Z)-octadecenoyl-CoA + H2O = (9Z)-octadecenoate + CoA + H(+)</text>
        <dbReference type="Rhea" id="RHEA:40139"/>
        <dbReference type="ChEBI" id="CHEBI:15377"/>
        <dbReference type="ChEBI" id="CHEBI:15378"/>
        <dbReference type="ChEBI" id="CHEBI:30823"/>
        <dbReference type="ChEBI" id="CHEBI:57287"/>
        <dbReference type="ChEBI" id="CHEBI:57387"/>
    </reaction>
    <physiologicalReaction direction="left-to-right" evidence="14">
        <dbReference type="Rhea" id="RHEA:40140"/>
    </physiologicalReaction>
</comment>
<evidence type="ECO:0000256" key="9">
    <source>
        <dbReference type="ARBA" id="ARBA00022946"/>
    </source>
</evidence>
<keyword evidence="4" id="KW-1003">Cell membrane</keyword>
<keyword evidence="12" id="KW-0966">Cell projection</keyword>
<keyword evidence="9" id="KW-0809">Transit peptide</keyword>
<evidence type="ECO:0000256" key="21">
    <source>
        <dbReference type="ARBA" id="ARBA00047969"/>
    </source>
</evidence>
<keyword evidence="7" id="KW-0378">Hydrolase</keyword>
<dbReference type="RefSeq" id="WP_052032868.1">
    <property type="nucleotide sequence ID" value="NZ_BAWF01000005.1"/>
</dbReference>
<dbReference type="GO" id="GO:0016787">
    <property type="term" value="F:hydrolase activity"/>
    <property type="evidence" value="ECO:0007669"/>
    <property type="project" value="UniProtKB-KW"/>
</dbReference>
<dbReference type="OrthoDB" id="5505920at2"/>
<comment type="similarity">
    <text evidence="15">Belongs to the THEM4/THEM5 thioesterase family.</text>
</comment>
<evidence type="ECO:0000313" key="26">
    <source>
        <dbReference type="Proteomes" id="UP000019491"/>
    </source>
</evidence>
<evidence type="ECO:0000256" key="22">
    <source>
        <dbReference type="ARBA" id="ARBA00048074"/>
    </source>
</evidence>
<evidence type="ECO:0000256" key="10">
    <source>
        <dbReference type="ARBA" id="ARBA00023098"/>
    </source>
</evidence>
<evidence type="ECO:0000256" key="15">
    <source>
        <dbReference type="ARBA" id="ARBA00038456"/>
    </source>
</evidence>
<evidence type="ECO:0000256" key="7">
    <source>
        <dbReference type="ARBA" id="ARBA00022801"/>
    </source>
</evidence>
<evidence type="ECO:0000256" key="16">
    <source>
        <dbReference type="ARBA" id="ARBA00038848"/>
    </source>
</evidence>
<keyword evidence="10" id="KW-0443">Lipid metabolism</keyword>
<evidence type="ECO:0000313" key="25">
    <source>
        <dbReference type="EMBL" id="GAF43016.1"/>
    </source>
</evidence>
<evidence type="ECO:0000256" key="3">
    <source>
        <dbReference type="ARBA" id="ARBA00004632"/>
    </source>
</evidence>
<evidence type="ECO:0000256" key="17">
    <source>
        <dbReference type="ARBA" id="ARBA00040123"/>
    </source>
</evidence>
<dbReference type="GO" id="GO:0005737">
    <property type="term" value="C:cytoplasm"/>
    <property type="evidence" value="ECO:0007669"/>
    <property type="project" value="UniProtKB-SubCell"/>
</dbReference>
<dbReference type="InterPro" id="IPR006683">
    <property type="entry name" value="Thioestr_dom"/>
</dbReference>
<sequence>MTTAPTLSVPDHRPDVAAAIRALSHALARKQVCDPDLTRRVVEQLRRTTDELLALADDQRELDAELERMLSYKDGDDQMFASSSCPATGSANPFGLGARVRREGGNVVATVIFGPASSGLPGITHGGHLCTVIDGVMGLAAVNLTGGPAVTVNLSINFLAPVPLGEELHLTVSLSESSGRKHTLEFLGVLSTGGQPAVRGSGLFLRPREA</sequence>
<evidence type="ECO:0000256" key="14">
    <source>
        <dbReference type="ARBA" id="ARBA00037002"/>
    </source>
</evidence>
<keyword evidence="11" id="KW-0472">Membrane</keyword>
<comment type="caution">
    <text evidence="25">The sequence shown here is derived from an EMBL/GenBank/DDBJ whole genome shotgun (WGS) entry which is preliminary data.</text>
</comment>
<dbReference type="CDD" id="cd03443">
    <property type="entry name" value="PaaI_thioesterase"/>
    <property type="match status" value="1"/>
</dbReference>
<dbReference type="Pfam" id="PF03061">
    <property type="entry name" value="4HBT"/>
    <property type="match status" value="1"/>
</dbReference>
<dbReference type="GO" id="GO:0006631">
    <property type="term" value="P:fatty acid metabolic process"/>
    <property type="evidence" value="ECO:0007669"/>
    <property type="project" value="UniProtKB-KW"/>
</dbReference>
<comment type="subcellular location">
    <subcellularLocation>
        <location evidence="3">Cell projection</location>
        <location evidence="3">Ruffle membrane</location>
    </subcellularLocation>
    <subcellularLocation>
        <location evidence="2">Cytoplasm</location>
    </subcellularLocation>
    <subcellularLocation>
        <location evidence="1">Membrane</location>
        <topology evidence="1">Peripheral membrane protein</topology>
    </subcellularLocation>
</comment>
<gene>
    <name evidence="25" type="ORF">RW1_005_01240</name>
</gene>
<dbReference type="AlphaFoldDB" id="X0PZ48"/>